<dbReference type="AlphaFoldDB" id="A0A7J7CYD9"/>
<evidence type="ECO:0000313" key="3">
    <source>
        <dbReference type="Proteomes" id="UP000593562"/>
    </source>
</evidence>
<dbReference type="Proteomes" id="UP000593562">
    <property type="component" value="Unassembled WGS sequence"/>
</dbReference>
<evidence type="ECO:0000256" key="1">
    <source>
        <dbReference type="SAM" id="MobiDB-lite"/>
    </source>
</evidence>
<sequence length="176" mass="20319">MTRQALKVLGSRMEIRFNLLDICPSTVCLLEENPKTIVVLANEIRPMHTSTHSSHIHLVTMLHIQATIRLSIICLLRNENDSFGYRLSRESNAYEESGQTNSDDTNEDDNQEQFKHSSYEDQEEIPLPEFKLANFLRGWLSYSRLWGTSKKVSEGRNPPSRFARHFLGGTPRMIRL</sequence>
<keyword evidence="3" id="KW-1185">Reference proteome</keyword>
<organism evidence="2 3">
    <name type="scientific">Tripterygium wilfordii</name>
    <name type="common">Thunder God vine</name>
    <dbReference type="NCBI Taxonomy" id="458696"/>
    <lineage>
        <taxon>Eukaryota</taxon>
        <taxon>Viridiplantae</taxon>
        <taxon>Streptophyta</taxon>
        <taxon>Embryophyta</taxon>
        <taxon>Tracheophyta</taxon>
        <taxon>Spermatophyta</taxon>
        <taxon>Magnoliopsida</taxon>
        <taxon>eudicotyledons</taxon>
        <taxon>Gunneridae</taxon>
        <taxon>Pentapetalae</taxon>
        <taxon>rosids</taxon>
        <taxon>fabids</taxon>
        <taxon>Celastrales</taxon>
        <taxon>Celastraceae</taxon>
        <taxon>Tripterygium</taxon>
    </lineage>
</organism>
<comment type="caution">
    <text evidence="2">The sequence shown here is derived from an EMBL/GenBank/DDBJ whole genome shotgun (WGS) entry which is preliminary data.</text>
</comment>
<reference evidence="2 3" key="1">
    <citation type="journal article" date="2020" name="Nat. Commun.">
        <title>Genome of Tripterygium wilfordii and identification of cytochrome P450 involved in triptolide biosynthesis.</title>
        <authorList>
            <person name="Tu L."/>
            <person name="Su P."/>
            <person name="Zhang Z."/>
            <person name="Gao L."/>
            <person name="Wang J."/>
            <person name="Hu T."/>
            <person name="Zhou J."/>
            <person name="Zhang Y."/>
            <person name="Zhao Y."/>
            <person name="Liu Y."/>
            <person name="Song Y."/>
            <person name="Tong Y."/>
            <person name="Lu Y."/>
            <person name="Yang J."/>
            <person name="Xu C."/>
            <person name="Jia M."/>
            <person name="Peters R.J."/>
            <person name="Huang L."/>
            <person name="Gao W."/>
        </authorList>
    </citation>
    <scope>NUCLEOTIDE SEQUENCE [LARGE SCALE GENOMIC DNA]</scope>
    <source>
        <strain evidence="3">cv. XIE 37</strain>
        <tissue evidence="2">Leaf</tissue>
    </source>
</reference>
<evidence type="ECO:0000313" key="2">
    <source>
        <dbReference type="EMBL" id="KAF5739080.1"/>
    </source>
</evidence>
<name>A0A7J7CYD9_TRIWF</name>
<protein>
    <submittedName>
        <fullName evidence="2">Uncharacterized protein</fullName>
    </submittedName>
</protein>
<dbReference type="EMBL" id="JAAARO010000012">
    <property type="protein sequence ID" value="KAF5739080.1"/>
    <property type="molecule type" value="Genomic_DNA"/>
</dbReference>
<feature type="region of interest" description="Disordered" evidence="1">
    <location>
        <begin position="93"/>
        <end position="121"/>
    </location>
</feature>
<dbReference type="InParanoid" id="A0A7J7CYD9"/>
<proteinExistence type="predicted"/>
<accession>A0A7J7CYD9</accession>
<gene>
    <name evidence="2" type="ORF">HS088_TW12G00278</name>
</gene>